<organism evidence="6">
    <name type="scientific">Oryza barthii</name>
    <dbReference type="NCBI Taxonomy" id="65489"/>
    <lineage>
        <taxon>Eukaryota</taxon>
        <taxon>Viridiplantae</taxon>
        <taxon>Streptophyta</taxon>
        <taxon>Embryophyta</taxon>
        <taxon>Tracheophyta</taxon>
        <taxon>Spermatophyta</taxon>
        <taxon>Magnoliopsida</taxon>
        <taxon>Liliopsida</taxon>
        <taxon>Poales</taxon>
        <taxon>Poaceae</taxon>
        <taxon>BOP clade</taxon>
        <taxon>Oryzoideae</taxon>
        <taxon>Oryzeae</taxon>
        <taxon>Oryzinae</taxon>
        <taxon>Oryza</taxon>
    </lineage>
</organism>
<evidence type="ECO:0000313" key="7">
    <source>
        <dbReference type="Proteomes" id="UP000026960"/>
    </source>
</evidence>
<dbReference type="GO" id="GO:0016477">
    <property type="term" value="P:cell migration"/>
    <property type="evidence" value="ECO:0007669"/>
    <property type="project" value="TreeGrafter"/>
</dbReference>
<dbReference type="AlphaFoldDB" id="A0A0D3HCY1"/>
<evidence type="ECO:0000256" key="3">
    <source>
        <dbReference type="ARBA" id="ARBA00023295"/>
    </source>
</evidence>
<protein>
    <submittedName>
        <fullName evidence="6">Uncharacterized protein</fullName>
    </submittedName>
</protein>
<dbReference type="Gramene" id="OBART10G07790.2">
    <property type="protein sequence ID" value="OBART10G07790.2"/>
    <property type="gene ID" value="OBART10G07790"/>
</dbReference>
<dbReference type="Pfam" id="PF00150">
    <property type="entry name" value="Cellulase"/>
    <property type="match status" value="2"/>
</dbReference>
<keyword evidence="2" id="KW-0378">Hydrolase</keyword>
<dbReference type="FunFam" id="2.80.10.50:FF:000056">
    <property type="entry name" value="Glucan 1,3-beta-glucosidase A"/>
    <property type="match status" value="2"/>
</dbReference>
<comment type="similarity">
    <text evidence="1">Belongs to the glycosyl hydrolase 5 (cellulase A) family.</text>
</comment>
<evidence type="ECO:0000313" key="6">
    <source>
        <dbReference type="EnsemblPlants" id="OBART10G07790.2"/>
    </source>
</evidence>
<dbReference type="PROSITE" id="PS00659">
    <property type="entry name" value="GLYCOSYL_HYDROL_F5"/>
    <property type="match status" value="1"/>
</dbReference>
<sequence length="971" mass="108443">MATPSSSSPPVPPIRSVNLGGWLVTEGWILPSLFDDIPNNDLLDGTKLQFKSVVHNTYLCAEHGGGDIVVADRTAASGWETFKLWRVDENTFNLKAIDDSAVHFVGVDGNGVVVATAATPGPSETFMIVRSDRDNSRIRIRASNGKFLQAKTMASVTADHGEGTSWGDDDPSVFVINRGEKLQGEYQLCNGYGVKKATEVLREHWSTYIVENDFKFISSNGLNAVRIPVGWWIASDPNPPAPFVGGSLEALDNAFRWAEKYNLGVIVDLHAAPGSQNPWEHSGSRDGSQTWGTTDETIIQTVQVIDFLASRYARSSSLLAIELLNEPLAPDVPVDTLAKYYQDAYNAVRKYTLQAYVILSTRMSGDPTEFLSVASSLFGAVIDVHYYNLYNSMFDIYTVEQNINFVRNNRSSDINTVTKQNVPLTFVGEWVAEWYVDNASKEDYQNFAQAQLDLYGKATFGWSYWTFKNVKNHWSMEWMIKNGYISLNNLPPSSPPIRSVNLGGWLVTEGWILPSLFDGIPNNDLLDGTTLHIKSVIQDKYLAAEQGGGQTIVANRAVASDWESFTLWRIDETTFNLRVFKKQFMGIDSNGTVIATATTPGLSETFQIVRSDNDKNRVRIRAPNGSFLQAKTANSVTADYGESTNWGNDDPSVFIVDMVGGPQGEYQICNGYGAEKASQVLREHWSTYIVESDFKFISSSGLNAVRIPVGWWIASDPNPPAPFVGGSLQALDNAFKWAEKYNVGVIVDLHAAPGSQNHWEHSATRDGSLEWGTTDTSITQTVQIIDFLASRYANSPSLLAIELLNEPWGPDVPLEKLKKYYEDAYNVVRKYTAKAYVIMSNRLAGESNTELLDFASRFPGAVIDVHYYNLFNDDTFKNLNVEQNIEFVKNSRKAEFSNINKQKSPLTFVGEWVAEWKVNGASKEDYQRFAQAQLDVYGRATFGWAYWNFKNVNNHWSLEWMIKNGYISLKI</sequence>
<dbReference type="Proteomes" id="UP000026960">
    <property type="component" value="Chromosome 10"/>
</dbReference>
<dbReference type="GO" id="GO:0051015">
    <property type="term" value="F:actin filament binding"/>
    <property type="evidence" value="ECO:0007669"/>
    <property type="project" value="InterPro"/>
</dbReference>
<dbReference type="GO" id="GO:0007163">
    <property type="term" value="P:establishment or maintenance of cell polarity"/>
    <property type="evidence" value="ECO:0007669"/>
    <property type="project" value="TreeGrafter"/>
</dbReference>
<dbReference type="GO" id="GO:0004553">
    <property type="term" value="F:hydrolase activity, hydrolyzing O-glycosyl compounds"/>
    <property type="evidence" value="ECO:0007669"/>
    <property type="project" value="InterPro"/>
</dbReference>
<dbReference type="FunFam" id="3.20.20.80:FF:000067">
    <property type="entry name" value="Glucan 1,3-beta-glucosidase A"/>
    <property type="match status" value="2"/>
</dbReference>
<keyword evidence="3" id="KW-0326">Glycosidase</keyword>
<dbReference type="PANTHER" id="PTHR10551:SF14">
    <property type="entry name" value="CELLULASE CONTAINING PROTEIN, EXPRESSED"/>
    <property type="match status" value="1"/>
</dbReference>
<dbReference type="EnsemblPlants" id="OBART10G07790.2">
    <property type="protein sequence ID" value="OBART10G07790.2"/>
    <property type="gene ID" value="OBART10G07790"/>
</dbReference>
<reference evidence="6" key="2">
    <citation type="submission" date="2015-03" db="UniProtKB">
        <authorList>
            <consortium name="EnsemblPlants"/>
        </authorList>
    </citation>
    <scope>IDENTIFICATION</scope>
</reference>
<evidence type="ECO:0000259" key="4">
    <source>
        <dbReference type="Pfam" id="PF00150"/>
    </source>
</evidence>
<reference evidence="6" key="1">
    <citation type="journal article" date="2009" name="Rice">
        <title>De Novo Next Generation Sequencing of Plant Genomes.</title>
        <authorList>
            <person name="Rounsley S."/>
            <person name="Marri P.R."/>
            <person name="Yu Y."/>
            <person name="He R."/>
            <person name="Sisneros N."/>
            <person name="Goicoechea J.L."/>
            <person name="Lee S.J."/>
            <person name="Angelova A."/>
            <person name="Kudrna D."/>
            <person name="Luo M."/>
            <person name="Affourtit J."/>
            <person name="Desany B."/>
            <person name="Knight J."/>
            <person name="Niazi F."/>
            <person name="Egholm M."/>
            <person name="Wing R.A."/>
        </authorList>
    </citation>
    <scope>NUCLEOTIDE SEQUENCE [LARGE SCALE GENOMIC DNA]</scope>
    <source>
        <strain evidence="6">cv. IRGC 105608</strain>
    </source>
</reference>
<feature type="domain" description="DUF7910" evidence="5">
    <location>
        <begin position="39"/>
        <end position="176"/>
    </location>
</feature>
<name>A0A0D3HCY1_9ORYZ</name>
<dbReference type="GO" id="GO:0005737">
    <property type="term" value="C:cytoplasm"/>
    <property type="evidence" value="ECO:0007669"/>
    <property type="project" value="TreeGrafter"/>
</dbReference>
<dbReference type="SUPFAM" id="SSF51445">
    <property type="entry name" value="(Trans)glycosidases"/>
    <property type="match status" value="2"/>
</dbReference>
<dbReference type="CDD" id="cd00257">
    <property type="entry name" value="beta-trefoil_FSCN-like"/>
    <property type="match status" value="2"/>
</dbReference>
<proteinExistence type="inferred from homology"/>
<feature type="domain" description="DUF7910" evidence="5">
    <location>
        <begin position="522"/>
        <end position="659"/>
    </location>
</feature>
<dbReference type="Gene3D" id="2.80.10.50">
    <property type="match status" value="2"/>
</dbReference>
<evidence type="ECO:0000256" key="2">
    <source>
        <dbReference type="ARBA" id="ARBA00022801"/>
    </source>
</evidence>
<dbReference type="InterPro" id="IPR017853">
    <property type="entry name" value="GH"/>
</dbReference>
<dbReference type="SUPFAM" id="SSF50405">
    <property type="entry name" value="Actin-crosslinking proteins"/>
    <property type="match status" value="2"/>
</dbReference>
<evidence type="ECO:0000259" key="5">
    <source>
        <dbReference type="Pfam" id="PF25490"/>
    </source>
</evidence>
<dbReference type="InterPro" id="IPR018087">
    <property type="entry name" value="Glyco_hydro_5_CS"/>
</dbReference>
<dbReference type="GO" id="GO:0000272">
    <property type="term" value="P:polysaccharide catabolic process"/>
    <property type="evidence" value="ECO:0007669"/>
    <property type="project" value="InterPro"/>
</dbReference>
<evidence type="ECO:0000256" key="1">
    <source>
        <dbReference type="ARBA" id="ARBA00005641"/>
    </source>
</evidence>
<dbReference type="Gene3D" id="3.20.20.80">
    <property type="entry name" value="Glycosidases"/>
    <property type="match status" value="2"/>
</dbReference>
<dbReference type="InterPro" id="IPR008999">
    <property type="entry name" value="Actin-crosslinking"/>
</dbReference>
<dbReference type="GO" id="GO:0015629">
    <property type="term" value="C:actin cytoskeleton"/>
    <property type="evidence" value="ECO:0007669"/>
    <property type="project" value="TreeGrafter"/>
</dbReference>
<dbReference type="HOGENOM" id="CLU_004624_3_2_1"/>
<feature type="domain" description="Glycoside hydrolase family 5" evidence="4">
    <location>
        <begin position="676"/>
        <end position="951"/>
    </location>
</feature>
<dbReference type="InterPro" id="IPR057232">
    <property type="entry name" value="DUF7910"/>
</dbReference>
<dbReference type="GO" id="GO:0051017">
    <property type="term" value="P:actin filament bundle assembly"/>
    <property type="evidence" value="ECO:0007669"/>
    <property type="project" value="TreeGrafter"/>
</dbReference>
<keyword evidence="7" id="KW-1185">Reference proteome</keyword>
<dbReference type="InterPro" id="IPR010431">
    <property type="entry name" value="Fascin"/>
</dbReference>
<dbReference type="Pfam" id="PF25490">
    <property type="entry name" value="DUF7910"/>
    <property type="match status" value="2"/>
</dbReference>
<feature type="domain" description="Glycoside hydrolase family 5" evidence="4">
    <location>
        <begin position="201"/>
        <end position="469"/>
    </location>
</feature>
<accession>A0A0D3HCY1</accession>
<dbReference type="PANTHER" id="PTHR10551">
    <property type="entry name" value="FASCIN"/>
    <property type="match status" value="1"/>
</dbReference>
<dbReference type="InterPro" id="IPR001547">
    <property type="entry name" value="Glyco_hydro_5"/>
</dbReference>